<gene>
    <name evidence="1" type="ordered locus">MTR_7g045640</name>
</gene>
<evidence type="ECO:0000313" key="3">
    <source>
        <dbReference type="Proteomes" id="UP000002051"/>
    </source>
</evidence>
<keyword evidence="3" id="KW-1185">Reference proteome</keyword>
<evidence type="ECO:0000313" key="1">
    <source>
        <dbReference type="EMBL" id="AES78790.1"/>
    </source>
</evidence>
<dbReference type="AlphaFoldDB" id="G7KU17"/>
<sequence>MTSLGIGLGWAPIYPLPVPYPCFEIGENPNLYPNSVKTEKTRQIRFASGG</sequence>
<reference evidence="2" key="3">
    <citation type="submission" date="2015-04" db="UniProtKB">
        <authorList>
            <consortium name="EnsemblPlants"/>
        </authorList>
    </citation>
    <scope>IDENTIFICATION</scope>
    <source>
        <strain evidence="2">cv. Jemalong A17</strain>
    </source>
</reference>
<evidence type="ECO:0000313" key="2">
    <source>
        <dbReference type="EnsemblPlants" id="AES78790"/>
    </source>
</evidence>
<name>G7KU17_MEDTR</name>
<organism evidence="1 3">
    <name type="scientific">Medicago truncatula</name>
    <name type="common">Barrel medic</name>
    <name type="synonym">Medicago tribuloides</name>
    <dbReference type="NCBI Taxonomy" id="3880"/>
    <lineage>
        <taxon>Eukaryota</taxon>
        <taxon>Viridiplantae</taxon>
        <taxon>Streptophyta</taxon>
        <taxon>Embryophyta</taxon>
        <taxon>Tracheophyta</taxon>
        <taxon>Spermatophyta</taxon>
        <taxon>Magnoliopsida</taxon>
        <taxon>eudicotyledons</taxon>
        <taxon>Gunneridae</taxon>
        <taxon>Pentapetalae</taxon>
        <taxon>rosids</taxon>
        <taxon>fabids</taxon>
        <taxon>Fabales</taxon>
        <taxon>Fabaceae</taxon>
        <taxon>Papilionoideae</taxon>
        <taxon>50 kb inversion clade</taxon>
        <taxon>NPAAA clade</taxon>
        <taxon>Hologalegina</taxon>
        <taxon>IRL clade</taxon>
        <taxon>Trifolieae</taxon>
        <taxon>Medicago</taxon>
    </lineage>
</organism>
<proteinExistence type="predicted"/>
<dbReference type="EMBL" id="CM001223">
    <property type="protein sequence ID" value="AES78790.1"/>
    <property type="molecule type" value="Genomic_DNA"/>
</dbReference>
<protein>
    <submittedName>
        <fullName evidence="1 2">Uncharacterized protein</fullName>
    </submittedName>
</protein>
<accession>G7KU17</accession>
<dbReference type="PaxDb" id="3880-AES78790"/>
<dbReference type="EnsemblPlants" id="AES78790">
    <property type="protein sequence ID" value="AES78790"/>
    <property type="gene ID" value="MTR_7g045640"/>
</dbReference>
<reference evidence="1 3" key="2">
    <citation type="journal article" date="2014" name="BMC Genomics">
        <title>An improved genome release (version Mt4.0) for the model legume Medicago truncatula.</title>
        <authorList>
            <person name="Tang H."/>
            <person name="Krishnakumar V."/>
            <person name="Bidwell S."/>
            <person name="Rosen B."/>
            <person name="Chan A."/>
            <person name="Zhou S."/>
            <person name="Gentzbittel L."/>
            <person name="Childs K.L."/>
            <person name="Yandell M."/>
            <person name="Gundlach H."/>
            <person name="Mayer K.F."/>
            <person name="Schwartz D.C."/>
            <person name="Town C.D."/>
        </authorList>
    </citation>
    <scope>GENOME REANNOTATION</scope>
    <source>
        <strain evidence="2 3">cv. Jemalong A17</strain>
    </source>
</reference>
<dbReference type="HOGENOM" id="CLU_3127389_0_0_1"/>
<reference evidence="1 3" key="1">
    <citation type="journal article" date="2011" name="Nature">
        <title>The Medicago genome provides insight into the evolution of rhizobial symbioses.</title>
        <authorList>
            <person name="Young N.D."/>
            <person name="Debelle F."/>
            <person name="Oldroyd G.E."/>
            <person name="Geurts R."/>
            <person name="Cannon S.B."/>
            <person name="Udvardi M.K."/>
            <person name="Benedito V.A."/>
            <person name="Mayer K.F."/>
            <person name="Gouzy J."/>
            <person name="Schoof H."/>
            <person name="Van de Peer Y."/>
            <person name="Proost S."/>
            <person name="Cook D.R."/>
            <person name="Meyers B.C."/>
            <person name="Spannagl M."/>
            <person name="Cheung F."/>
            <person name="De Mita S."/>
            <person name="Krishnakumar V."/>
            <person name="Gundlach H."/>
            <person name="Zhou S."/>
            <person name="Mudge J."/>
            <person name="Bharti A.K."/>
            <person name="Murray J.D."/>
            <person name="Naoumkina M.A."/>
            <person name="Rosen B."/>
            <person name="Silverstein K.A."/>
            <person name="Tang H."/>
            <person name="Rombauts S."/>
            <person name="Zhao P.X."/>
            <person name="Zhou P."/>
            <person name="Barbe V."/>
            <person name="Bardou P."/>
            <person name="Bechner M."/>
            <person name="Bellec A."/>
            <person name="Berger A."/>
            <person name="Berges H."/>
            <person name="Bidwell S."/>
            <person name="Bisseling T."/>
            <person name="Choisne N."/>
            <person name="Couloux A."/>
            <person name="Denny R."/>
            <person name="Deshpande S."/>
            <person name="Dai X."/>
            <person name="Doyle J.J."/>
            <person name="Dudez A.M."/>
            <person name="Farmer A.D."/>
            <person name="Fouteau S."/>
            <person name="Franken C."/>
            <person name="Gibelin C."/>
            <person name="Gish J."/>
            <person name="Goldstein S."/>
            <person name="Gonzalez A.J."/>
            <person name="Green P.J."/>
            <person name="Hallab A."/>
            <person name="Hartog M."/>
            <person name="Hua A."/>
            <person name="Humphray S.J."/>
            <person name="Jeong D.H."/>
            <person name="Jing Y."/>
            <person name="Jocker A."/>
            <person name="Kenton S.M."/>
            <person name="Kim D.J."/>
            <person name="Klee K."/>
            <person name="Lai H."/>
            <person name="Lang C."/>
            <person name="Lin S."/>
            <person name="Macmil S.L."/>
            <person name="Magdelenat G."/>
            <person name="Matthews L."/>
            <person name="McCorrison J."/>
            <person name="Monaghan E.L."/>
            <person name="Mun J.H."/>
            <person name="Najar F.Z."/>
            <person name="Nicholson C."/>
            <person name="Noirot C."/>
            <person name="O'Bleness M."/>
            <person name="Paule C.R."/>
            <person name="Poulain J."/>
            <person name="Prion F."/>
            <person name="Qin B."/>
            <person name="Qu C."/>
            <person name="Retzel E.F."/>
            <person name="Riddle C."/>
            <person name="Sallet E."/>
            <person name="Samain S."/>
            <person name="Samson N."/>
            <person name="Sanders I."/>
            <person name="Saurat O."/>
            <person name="Scarpelli C."/>
            <person name="Schiex T."/>
            <person name="Segurens B."/>
            <person name="Severin A.J."/>
            <person name="Sherrier D.J."/>
            <person name="Shi R."/>
            <person name="Sims S."/>
            <person name="Singer S.R."/>
            <person name="Sinharoy S."/>
            <person name="Sterck L."/>
            <person name="Viollet A."/>
            <person name="Wang B.B."/>
            <person name="Wang K."/>
            <person name="Wang M."/>
            <person name="Wang X."/>
            <person name="Warfsmann J."/>
            <person name="Weissenbach J."/>
            <person name="White D.D."/>
            <person name="White J.D."/>
            <person name="Wiley G.B."/>
            <person name="Wincker P."/>
            <person name="Xing Y."/>
            <person name="Yang L."/>
            <person name="Yao Z."/>
            <person name="Ying F."/>
            <person name="Zhai J."/>
            <person name="Zhou L."/>
            <person name="Zuber A."/>
            <person name="Denarie J."/>
            <person name="Dixon R.A."/>
            <person name="May G.D."/>
            <person name="Schwartz D.C."/>
            <person name="Rogers J."/>
            <person name="Quetier F."/>
            <person name="Town C.D."/>
            <person name="Roe B.A."/>
        </authorList>
    </citation>
    <scope>NUCLEOTIDE SEQUENCE [LARGE SCALE GENOMIC DNA]</scope>
    <source>
        <strain evidence="1">A17</strain>
        <strain evidence="2 3">cv. Jemalong A17</strain>
    </source>
</reference>
<dbReference type="Proteomes" id="UP000002051">
    <property type="component" value="Unassembled WGS sequence"/>
</dbReference>